<evidence type="ECO:0000259" key="5">
    <source>
        <dbReference type="Pfam" id="PF02927"/>
    </source>
</evidence>
<dbReference type="SUPFAM" id="SSF81296">
    <property type="entry name" value="E set domains"/>
    <property type="match status" value="1"/>
</dbReference>
<name>A0A5C7GFH4_9FLAO</name>
<evidence type="ECO:0000256" key="1">
    <source>
        <dbReference type="ARBA" id="ARBA00007072"/>
    </source>
</evidence>
<dbReference type="Pfam" id="PF02927">
    <property type="entry name" value="CelD_N"/>
    <property type="match status" value="1"/>
</dbReference>
<comment type="similarity">
    <text evidence="1">Belongs to the glycosyl hydrolase 9 (cellulase E) family.</text>
</comment>
<reference evidence="6 7" key="1">
    <citation type="submission" date="2019-08" db="EMBL/GenBank/DDBJ databases">
        <title>Seonamhaeicola sediminis sp. nov., isolated from marine sediment.</title>
        <authorList>
            <person name="Cao W.R."/>
        </authorList>
    </citation>
    <scope>NUCLEOTIDE SEQUENCE [LARGE SCALE GENOMIC DNA]</scope>
    <source>
        <strain evidence="6 7">1505</strain>
    </source>
</reference>
<dbReference type="OrthoDB" id="1391133at2"/>
<dbReference type="InterPro" id="IPR008928">
    <property type="entry name" value="6-hairpin_glycosidase_sf"/>
</dbReference>
<dbReference type="InterPro" id="IPR004197">
    <property type="entry name" value="Cellulase_Ig-like"/>
</dbReference>
<dbReference type="Proteomes" id="UP000321080">
    <property type="component" value="Unassembled WGS sequence"/>
</dbReference>
<dbReference type="SUPFAM" id="SSF48208">
    <property type="entry name" value="Six-hairpin glycosidases"/>
    <property type="match status" value="1"/>
</dbReference>
<dbReference type="GO" id="GO:0008810">
    <property type="term" value="F:cellulase activity"/>
    <property type="evidence" value="ECO:0007669"/>
    <property type="project" value="InterPro"/>
</dbReference>
<sequence length="584" mass="67433">MGHNQLNMHKIYSLIFLLTSICTFSQESFDYRYLTYSQVGYDMNLPKVAMIQYKDSTLLSENVSYTLHKIVNDKKVYSGKIVSQGKKWGKYWWKVDFSNFKIAGDYYLKIKKGKETLFKSKKDLPIKIGKNLIWNKTWYPTALHHLHIRDSLSYKPEGGWKDCGSPLQELSSHIIMLNALCDLLELTPNELKESELQEVYHHLVVGANYVSLCQDKAKELGFQEGAVIHEMRENYKVVTGNVAKTAMILARISRLIKNENPLLAESYLERSIKAYSWISTFGPVLHWDNTNNFAITHGAPFGMHKPPKEWMTRDLMMMLWASLELYKSGETEYKQKAIEYANKIMARQVLKKKSEEGLFGHFYTYDSFDFTEKANIHCGAWNANYKAYNQGGHFPHYLIPFIEMSKLWPNHADNIKWNKMVYDFAYHYFIPATNQNPFKILPSGYYKGVGLLNWSGWYHGHNKIFGYAAGLAMEFYHLYHDEQFIDIATGNLQWITGLHSGFHENNPDFSASMIVGIGNRYKEDWDAMVGTITNGFEADGQFKLEKPSKETDLPIVFGDEGGIHHPAGWISGLTRLKAYLNTKE</sequence>
<dbReference type="AlphaFoldDB" id="A0A5C7GFH4"/>
<dbReference type="EMBL" id="VRKQ01000013">
    <property type="protein sequence ID" value="TXG35975.1"/>
    <property type="molecule type" value="Genomic_DNA"/>
</dbReference>
<keyword evidence="2" id="KW-0119">Carbohydrate metabolism</keyword>
<evidence type="ECO:0000313" key="7">
    <source>
        <dbReference type="Proteomes" id="UP000321080"/>
    </source>
</evidence>
<proteinExistence type="inferred from homology"/>
<gene>
    <name evidence="6" type="ORF">FUA22_13695</name>
</gene>
<protein>
    <submittedName>
        <fullName evidence="6">Uncharacterized protein</fullName>
    </submittedName>
</protein>
<dbReference type="InterPro" id="IPR014756">
    <property type="entry name" value="Ig_E-set"/>
</dbReference>
<dbReference type="InterPro" id="IPR001701">
    <property type="entry name" value="Glyco_hydro_9"/>
</dbReference>
<keyword evidence="3" id="KW-0624">Polysaccharide degradation</keyword>
<dbReference type="Pfam" id="PF00759">
    <property type="entry name" value="Glyco_hydro_9"/>
    <property type="match status" value="1"/>
</dbReference>
<evidence type="ECO:0000259" key="4">
    <source>
        <dbReference type="Pfam" id="PF00759"/>
    </source>
</evidence>
<dbReference type="CDD" id="cd02850">
    <property type="entry name" value="E_set_Cellulase_N"/>
    <property type="match status" value="1"/>
</dbReference>
<dbReference type="Gene3D" id="2.60.40.10">
    <property type="entry name" value="Immunoglobulins"/>
    <property type="match status" value="1"/>
</dbReference>
<feature type="domain" description="Glycoside hydrolase family 9" evidence="4">
    <location>
        <begin position="158"/>
        <end position="522"/>
    </location>
</feature>
<dbReference type="InterPro" id="IPR012341">
    <property type="entry name" value="6hp_glycosidase-like_sf"/>
</dbReference>
<feature type="domain" description="Cellulase Ig-like" evidence="5">
    <location>
        <begin position="37"/>
        <end position="112"/>
    </location>
</feature>
<dbReference type="InterPro" id="IPR013783">
    <property type="entry name" value="Ig-like_fold"/>
</dbReference>
<organism evidence="6 7">
    <name type="scientific">Seonamhaeicola maritimus</name>
    <dbReference type="NCBI Taxonomy" id="2591822"/>
    <lineage>
        <taxon>Bacteria</taxon>
        <taxon>Pseudomonadati</taxon>
        <taxon>Bacteroidota</taxon>
        <taxon>Flavobacteriia</taxon>
        <taxon>Flavobacteriales</taxon>
        <taxon>Flavobacteriaceae</taxon>
    </lineage>
</organism>
<dbReference type="Gene3D" id="1.50.10.10">
    <property type="match status" value="1"/>
</dbReference>
<evidence type="ECO:0000256" key="2">
    <source>
        <dbReference type="ARBA" id="ARBA00023277"/>
    </source>
</evidence>
<dbReference type="GO" id="GO:0000272">
    <property type="term" value="P:polysaccharide catabolic process"/>
    <property type="evidence" value="ECO:0007669"/>
    <property type="project" value="UniProtKB-KW"/>
</dbReference>
<evidence type="ECO:0000313" key="6">
    <source>
        <dbReference type="EMBL" id="TXG35975.1"/>
    </source>
</evidence>
<comment type="caution">
    <text evidence="6">The sequence shown here is derived from an EMBL/GenBank/DDBJ whole genome shotgun (WGS) entry which is preliminary data.</text>
</comment>
<evidence type="ECO:0000256" key="3">
    <source>
        <dbReference type="ARBA" id="ARBA00023326"/>
    </source>
</evidence>
<accession>A0A5C7GFH4</accession>
<keyword evidence="7" id="KW-1185">Reference proteome</keyword>